<evidence type="ECO:0000313" key="7">
    <source>
        <dbReference type="Proteomes" id="UP001468095"/>
    </source>
</evidence>
<evidence type="ECO:0000259" key="5">
    <source>
        <dbReference type="PROSITE" id="PS50931"/>
    </source>
</evidence>
<proteinExistence type="inferred from homology"/>
<evidence type="ECO:0000256" key="4">
    <source>
        <dbReference type="ARBA" id="ARBA00023163"/>
    </source>
</evidence>
<sequence length="314" mass="35429">MKDLTHINIRAMQLFMSIMETGNFSEVARREGIAVSSVSRTLQLLEASLETQLLYRSTRAVVPTEEGRIYASAFRQILDQVSSASALVSERMNVPSGRIRFNAPVSFGIRHISPLMAELSELYPKLSIDLSLTDEFVNPLSDASDLVLRIAGMKDSALHGRFIADQNWHLAASPSYLHKYGIPEVPEDLRQHHLLVYRGHMGIPRWCFSGKEGQYNISQHPKVMSDSAESLIRMAEDGAGIVLFPDWQIGSLLKSGHLTELLMDYEVSTGEAGQSIFMLYPGSKFPALNTRTVIDYFLRKFGQPVYWKYEQQKR</sequence>
<dbReference type="EMBL" id="JBCGBG010000002">
    <property type="protein sequence ID" value="MEL7696309.1"/>
    <property type="molecule type" value="Genomic_DNA"/>
</dbReference>
<dbReference type="RefSeq" id="WP_046289312.1">
    <property type="nucleotide sequence ID" value="NZ_DALYNK010000013.1"/>
</dbReference>
<dbReference type="Pfam" id="PF00126">
    <property type="entry name" value="HTH_1"/>
    <property type="match status" value="1"/>
</dbReference>
<feature type="domain" description="HTH lysR-type" evidence="5">
    <location>
        <begin position="7"/>
        <end position="64"/>
    </location>
</feature>
<protein>
    <submittedName>
        <fullName evidence="6">LysR family transcriptional regulator</fullName>
    </submittedName>
</protein>
<gene>
    <name evidence="6" type="ORF">AABB92_11670</name>
</gene>
<dbReference type="InterPro" id="IPR058163">
    <property type="entry name" value="LysR-type_TF_proteobact-type"/>
</dbReference>
<comment type="similarity">
    <text evidence="1">Belongs to the LysR transcriptional regulatory family.</text>
</comment>
<dbReference type="PROSITE" id="PS50931">
    <property type="entry name" value="HTH_LYSR"/>
    <property type="match status" value="1"/>
</dbReference>
<dbReference type="InterPro" id="IPR036390">
    <property type="entry name" value="WH_DNA-bd_sf"/>
</dbReference>
<dbReference type="SUPFAM" id="SSF46785">
    <property type="entry name" value="Winged helix' DNA-binding domain"/>
    <property type="match status" value="1"/>
</dbReference>
<dbReference type="SUPFAM" id="SSF53850">
    <property type="entry name" value="Periplasmic binding protein-like II"/>
    <property type="match status" value="1"/>
</dbReference>
<keyword evidence="4" id="KW-0804">Transcription</keyword>
<comment type="caution">
    <text evidence="6">The sequence shown here is derived from an EMBL/GenBank/DDBJ whole genome shotgun (WGS) entry which is preliminary data.</text>
</comment>
<reference evidence="6 7" key="1">
    <citation type="submission" date="2024-04" db="EMBL/GenBank/DDBJ databases">
        <authorList>
            <person name="Suleimanova A.D."/>
            <person name="Pudova D.S."/>
            <person name="Shagimardanova E.I."/>
            <person name="Sharipova M.R."/>
        </authorList>
    </citation>
    <scope>NUCLEOTIDE SEQUENCE [LARGE SCALE GENOMIC DNA]</scope>
    <source>
        <strain evidence="6 7">3.1</strain>
    </source>
</reference>
<dbReference type="PANTHER" id="PTHR30537:SF5">
    <property type="entry name" value="HTH-TYPE TRANSCRIPTIONAL ACTIVATOR TTDR-RELATED"/>
    <property type="match status" value="1"/>
</dbReference>
<dbReference type="InterPro" id="IPR000847">
    <property type="entry name" value="LysR_HTH_N"/>
</dbReference>
<evidence type="ECO:0000313" key="6">
    <source>
        <dbReference type="EMBL" id="MEL7696309.1"/>
    </source>
</evidence>
<evidence type="ECO:0000256" key="1">
    <source>
        <dbReference type="ARBA" id="ARBA00009437"/>
    </source>
</evidence>
<dbReference type="InterPro" id="IPR005119">
    <property type="entry name" value="LysR_subst-bd"/>
</dbReference>
<organism evidence="6 7">
    <name type="scientific">Pantoea brenneri</name>
    <dbReference type="NCBI Taxonomy" id="472694"/>
    <lineage>
        <taxon>Bacteria</taxon>
        <taxon>Pseudomonadati</taxon>
        <taxon>Pseudomonadota</taxon>
        <taxon>Gammaproteobacteria</taxon>
        <taxon>Enterobacterales</taxon>
        <taxon>Erwiniaceae</taxon>
        <taxon>Pantoea</taxon>
    </lineage>
</organism>
<accession>A0ABU9MJJ0</accession>
<keyword evidence="2" id="KW-0805">Transcription regulation</keyword>
<dbReference type="InterPro" id="IPR036388">
    <property type="entry name" value="WH-like_DNA-bd_sf"/>
</dbReference>
<dbReference type="CDD" id="cd08422">
    <property type="entry name" value="PBP2_CrgA_like"/>
    <property type="match status" value="1"/>
</dbReference>
<evidence type="ECO:0000256" key="2">
    <source>
        <dbReference type="ARBA" id="ARBA00023015"/>
    </source>
</evidence>
<evidence type="ECO:0000256" key="3">
    <source>
        <dbReference type="ARBA" id="ARBA00023125"/>
    </source>
</evidence>
<dbReference type="Pfam" id="PF03466">
    <property type="entry name" value="LysR_substrate"/>
    <property type="match status" value="1"/>
</dbReference>
<dbReference type="Gene3D" id="3.40.190.290">
    <property type="match status" value="1"/>
</dbReference>
<keyword evidence="3" id="KW-0238">DNA-binding</keyword>
<dbReference type="Proteomes" id="UP001468095">
    <property type="component" value="Unassembled WGS sequence"/>
</dbReference>
<dbReference type="Gene3D" id="1.10.10.10">
    <property type="entry name" value="Winged helix-like DNA-binding domain superfamily/Winged helix DNA-binding domain"/>
    <property type="match status" value="1"/>
</dbReference>
<keyword evidence="7" id="KW-1185">Reference proteome</keyword>
<name>A0ABU9MJJ0_9GAMM</name>
<dbReference type="PANTHER" id="PTHR30537">
    <property type="entry name" value="HTH-TYPE TRANSCRIPTIONAL REGULATOR"/>
    <property type="match status" value="1"/>
</dbReference>